<evidence type="ECO:0008006" key="4">
    <source>
        <dbReference type="Google" id="ProtNLM"/>
    </source>
</evidence>
<evidence type="ECO:0000256" key="1">
    <source>
        <dbReference type="SAM" id="Phobius"/>
    </source>
</evidence>
<dbReference type="EMBL" id="AWGB01000048">
    <property type="protein sequence ID" value="ESQ86939.1"/>
    <property type="molecule type" value="Genomic_DNA"/>
</dbReference>
<evidence type="ECO:0000313" key="2">
    <source>
        <dbReference type="EMBL" id="ESQ86939.1"/>
    </source>
</evidence>
<organism evidence="2 3">
    <name type="scientific">Asticcacaulis benevestitus DSM 16100 = ATCC BAA-896</name>
    <dbReference type="NCBI Taxonomy" id="1121022"/>
    <lineage>
        <taxon>Bacteria</taxon>
        <taxon>Pseudomonadati</taxon>
        <taxon>Pseudomonadota</taxon>
        <taxon>Alphaproteobacteria</taxon>
        <taxon>Caulobacterales</taxon>
        <taxon>Caulobacteraceae</taxon>
        <taxon>Asticcacaulis</taxon>
    </lineage>
</organism>
<name>V4PI94_9CAUL</name>
<keyword evidence="3" id="KW-1185">Reference proteome</keyword>
<protein>
    <recommendedName>
        <fullName evidence="4">Cytochrome C oxidase assembly protein</fullName>
    </recommendedName>
</protein>
<keyword evidence="1" id="KW-0472">Membrane</keyword>
<accession>V4PI94</accession>
<proteinExistence type="predicted"/>
<reference evidence="2 3" key="1">
    <citation type="journal article" date="2014" name="Nature">
        <title>Sequential evolution of bacterial morphology by co-option of a developmental regulator.</title>
        <authorList>
            <person name="Jiang C."/>
            <person name="Brown P.J."/>
            <person name="Ducret A."/>
            <person name="Brun Y.V."/>
        </authorList>
    </citation>
    <scope>NUCLEOTIDE SEQUENCE [LARGE SCALE GENOMIC DNA]</scope>
    <source>
        <strain evidence="2 3">DSM 16100</strain>
    </source>
</reference>
<dbReference type="STRING" id="1121022.GCA_000376105_02168"/>
<comment type="caution">
    <text evidence="2">The sequence shown here is derived from an EMBL/GenBank/DDBJ whole genome shotgun (WGS) entry which is preliminary data.</text>
</comment>
<keyword evidence="1" id="KW-0812">Transmembrane</keyword>
<feature type="transmembrane region" description="Helical" evidence="1">
    <location>
        <begin position="28"/>
        <end position="47"/>
    </location>
</feature>
<dbReference type="OrthoDB" id="7620058at2"/>
<gene>
    <name evidence="2" type="ORF">ABENE_17780</name>
</gene>
<dbReference type="PATRIC" id="fig|1121022.4.peg.3636"/>
<dbReference type="RefSeq" id="WP_018081834.1">
    <property type="nucleotide sequence ID" value="NZ_AQWM01000008.1"/>
</dbReference>
<dbReference type="AlphaFoldDB" id="V4PI94"/>
<keyword evidence="1" id="KW-1133">Transmembrane helix</keyword>
<dbReference type="Proteomes" id="UP000017837">
    <property type="component" value="Unassembled WGS sequence"/>
</dbReference>
<sequence>MTENAPEIPGPEISGKEAYVAAQKMRNLYIGLALAAFVVLVFFVSMARMSQGIHKDAVSRAETKAAMSASKSQ</sequence>
<evidence type="ECO:0000313" key="3">
    <source>
        <dbReference type="Proteomes" id="UP000017837"/>
    </source>
</evidence>